<evidence type="ECO:0000313" key="22">
    <source>
        <dbReference type="Proteomes" id="UP000054383"/>
    </source>
</evidence>
<protein>
    <recommendedName>
        <fullName evidence="16">Phytase A</fullName>
        <ecNumber evidence="4">3.1.3.8</ecNumber>
    </recommendedName>
    <alternativeName>
        <fullName evidence="17">Histidine acid phosphatase phyA</fullName>
    </alternativeName>
    <alternativeName>
        <fullName evidence="10">Myo-inositol hexakisphosphate phosphohydrolase A</fullName>
    </alternativeName>
    <alternativeName>
        <fullName evidence="9">Myo-inositol-hexaphosphate 3-phosphohydrolase A</fullName>
    </alternativeName>
</protein>
<evidence type="ECO:0000256" key="11">
    <source>
        <dbReference type="ARBA" id="ARBA00043670"/>
    </source>
</evidence>
<evidence type="ECO:0000256" key="12">
    <source>
        <dbReference type="ARBA" id="ARBA00043675"/>
    </source>
</evidence>
<evidence type="ECO:0000256" key="13">
    <source>
        <dbReference type="ARBA" id="ARBA00043721"/>
    </source>
</evidence>
<dbReference type="InterPro" id="IPR033379">
    <property type="entry name" value="Acid_Pase_AS"/>
</dbReference>
<evidence type="ECO:0000256" key="8">
    <source>
        <dbReference type="ARBA" id="ARBA00023180"/>
    </source>
</evidence>
<comment type="subunit">
    <text evidence="3">Monomer.</text>
</comment>
<comment type="catalytic activity">
    <reaction evidence="15">
        <text>1D-myo-inositol hexakisphosphate + H2O = 1D-myo-inositol 1,2,4,5,6-pentakisphosphate + phosphate</text>
        <dbReference type="Rhea" id="RHEA:16989"/>
        <dbReference type="ChEBI" id="CHEBI:15377"/>
        <dbReference type="ChEBI" id="CHEBI:43474"/>
        <dbReference type="ChEBI" id="CHEBI:57798"/>
        <dbReference type="ChEBI" id="CHEBI:58130"/>
        <dbReference type="EC" id="3.1.3.8"/>
    </reaction>
    <physiologicalReaction direction="left-to-right" evidence="15">
        <dbReference type="Rhea" id="RHEA:16990"/>
    </physiologicalReaction>
</comment>
<evidence type="ECO:0000256" key="6">
    <source>
        <dbReference type="ARBA" id="ARBA00022801"/>
    </source>
</evidence>
<dbReference type="EC" id="3.1.3.8" evidence="4"/>
<comment type="catalytic activity">
    <reaction evidence="12">
        <text>1D-myo-inositol 1,2-bisphosphate + H2O = 1D-myo-inositol 2-phosphate + phosphate</text>
        <dbReference type="Rhea" id="RHEA:77135"/>
        <dbReference type="ChEBI" id="CHEBI:15377"/>
        <dbReference type="ChEBI" id="CHEBI:43474"/>
        <dbReference type="ChEBI" id="CHEBI:84142"/>
        <dbReference type="ChEBI" id="CHEBI:195539"/>
    </reaction>
    <physiologicalReaction direction="left-to-right" evidence="12">
        <dbReference type="Rhea" id="RHEA:77136"/>
    </physiologicalReaction>
</comment>
<comment type="catalytic activity">
    <reaction evidence="14">
        <text>1D-myo-inositol 1,2,4,5,6-pentakisphosphate + H2O = 1D-myo-inositol 1,2,5,6-tetrakisphosphate + phosphate</text>
        <dbReference type="Rhea" id="RHEA:77115"/>
        <dbReference type="ChEBI" id="CHEBI:15377"/>
        <dbReference type="ChEBI" id="CHEBI:43474"/>
        <dbReference type="ChEBI" id="CHEBI:57798"/>
        <dbReference type="ChEBI" id="CHEBI:195535"/>
    </reaction>
    <physiologicalReaction direction="left-to-right" evidence="14">
        <dbReference type="Rhea" id="RHEA:77116"/>
    </physiologicalReaction>
</comment>
<evidence type="ECO:0000256" key="4">
    <source>
        <dbReference type="ARBA" id="ARBA00012632"/>
    </source>
</evidence>
<evidence type="ECO:0000256" key="5">
    <source>
        <dbReference type="ARBA" id="ARBA00022525"/>
    </source>
</evidence>
<evidence type="ECO:0000256" key="18">
    <source>
        <dbReference type="PIRSR" id="PIRSR000894-1"/>
    </source>
</evidence>
<feature type="active site" description="Nucleophile" evidence="18">
    <location>
        <position position="123"/>
    </location>
</feature>
<feature type="active site" description="Proton donor" evidence="18">
    <location>
        <position position="401"/>
    </location>
</feature>
<keyword evidence="8" id="KW-0325">Glycoprotein</keyword>
<dbReference type="Pfam" id="PF00328">
    <property type="entry name" value="His_Phos_2"/>
    <property type="match status" value="1"/>
</dbReference>
<dbReference type="InterPro" id="IPR016274">
    <property type="entry name" value="Histidine_acid_Pase_euk"/>
</dbReference>
<dbReference type="GO" id="GO:0016158">
    <property type="term" value="F:inositol hexakisphosphate 3-phosphatase activity"/>
    <property type="evidence" value="ECO:0007669"/>
    <property type="project" value="UniProtKB-EC"/>
</dbReference>
<organism evidence="21 22">
    <name type="scientific">Talaromyces islandicus</name>
    <name type="common">Penicillium islandicum</name>
    <dbReference type="NCBI Taxonomy" id="28573"/>
    <lineage>
        <taxon>Eukaryota</taxon>
        <taxon>Fungi</taxon>
        <taxon>Dikarya</taxon>
        <taxon>Ascomycota</taxon>
        <taxon>Pezizomycotina</taxon>
        <taxon>Eurotiomycetes</taxon>
        <taxon>Eurotiomycetidae</taxon>
        <taxon>Eurotiales</taxon>
        <taxon>Trichocomaceae</taxon>
        <taxon>Talaromyces</taxon>
        <taxon>Talaromyces sect. Islandici</taxon>
    </lineage>
</organism>
<comment type="subcellular location">
    <subcellularLocation>
        <location evidence="1">Secreted</location>
    </subcellularLocation>
</comment>
<reference evidence="21 22" key="1">
    <citation type="submission" date="2015-04" db="EMBL/GenBank/DDBJ databases">
        <authorList>
            <person name="Syromyatnikov M.Y."/>
            <person name="Popov V.N."/>
        </authorList>
    </citation>
    <scope>NUCLEOTIDE SEQUENCE [LARGE SCALE GENOMIC DNA]</scope>
    <source>
        <strain evidence="21">WF-38-12</strain>
    </source>
</reference>
<dbReference type="GO" id="GO:0003993">
    <property type="term" value="F:acid phosphatase activity"/>
    <property type="evidence" value="ECO:0007669"/>
    <property type="project" value="TreeGrafter"/>
</dbReference>
<comment type="similarity">
    <text evidence="2">Belongs to the histidine acid phosphatase family.</text>
</comment>
<dbReference type="STRING" id="28573.A0A0U1M3F0"/>
<evidence type="ECO:0000256" key="19">
    <source>
        <dbReference type="PIRSR" id="PIRSR000894-2"/>
    </source>
</evidence>
<feature type="disulfide bond" evidence="19">
    <location>
        <begin position="112"/>
        <end position="453"/>
    </location>
</feature>
<dbReference type="SUPFAM" id="SSF53254">
    <property type="entry name" value="Phosphoglycerate mutase-like"/>
    <property type="match status" value="1"/>
</dbReference>
<dbReference type="EMBL" id="CVMT01000007">
    <property type="protein sequence ID" value="CRG90097.1"/>
    <property type="molecule type" value="Genomic_DNA"/>
</dbReference>
<evidence type="ECO:0000256" key="14">
    <source>
        <dbReference type="ARBA" id="ARBA00043748"/>
    </source>
</evidence>
<proteinExistence type="inferred from homology"/>
<keyword evidence="6" id="KW-0378">Hydrolase</keyword>
<evidence type="ECO:0000313" key="21">
    <source>
        <dbReference type="EMBL" id="CRG90097.1"/>
    </source>
</evidence>
<evidence type="ECO:0000256" key="20">
    <source>
        <dbReference type="SAM" id="Phobius"/>
    </source>
</evidence>
<dbReference type="AlphaFoldDB" id="A0A0U1M3F0"/>
<dbReference type="OMA" id="CRVTFAQ"/>
<comment type="catalytic activity">
    <reaction evidence="11">
        <text>1D-myo-inositol 1,2,5,6-tetrakisphosphate + H2O = 1D-myo-inositol 1,2,6-trisphosphate + phosphate</text>
        <dbReference type="Rhea" id="RHEA:77119"/>
        <dbReference type="ChEBI" id="CHEBI:15377"/>
        <dbReference type="ChEBI" id="CHEBI:43474"/>
        <dbReference type="ChEBI" id="CHEBI:195535"/>
        <dbReference type="ChEBI" id="CHEBI:195537"/>
    </reaction>
    <physiologicalReaction direction="left-to-right" evidence="11">
        <dbReference type="Rhea" id="RHEA:77120"/>
    </physiologicalReaction>
</comment>
<dbReference type="PANTHER" id="PTHR20963">
    <property type="entry name" value="MULTIPLE INOSITOL POLYPHOSPHATE PHOSPHATASE-RELATED"/>
    <property type="match status" value="1"/>
</dbReference>
<accession>A0A0U1M3F0</accession>
<dbReference type="Proteomes" id="UP000054383">
    <property type="component" value="Unassembled WGS sequence"/>
</dbReference>
<evidence type="ECO:0000256" key="3">
    <source>
        <dbReference type="ARBA" id="ARBA00011245"/>
    </source>
</evidence>
<evidence type="ECO:0000256" key="1">
    <source>
        <dbReference type="ARBA" id="ARBA00004613"/>
    </source>
</evidence>
<keyword evidence="5" id="KW-0964">Secreted</keyword>
<dbReference type="PROSITE" id="PS00616">
    <property type="entry name" value="HIS_ACID_PHOSPHAT_1"/>
    <property type="match status" value="1"/>
</dbReference>
<evidence type="ECO:0000256" key="9">
    <source>
        <dbReference type="ARBA" id="ARBA00041857"/>
    </source>
</evidence>
<feature type="transmembrane region" description="Helical" evidence="20">
    <location>
        <begin position="38"/>
        <end position="57"/>
    </location>
</feature>
<keyword evidence="20" id="KW-0812">Transmembrane</keyword>
<keyword evidence="7 19" id="KW-1015">Disulfide bond</keyword>
<evidence type="ECO:0000256" key="10">
    <source>
        <dbReference type="ARBA" id="ARBA00042300"/>
    </source>
</evidence>
<keyword evidence="22" id="KW-1185">Reference proteome</keyword>
<sequence>MDSKLPVRRQDAYHIAEENMPQPSASRRWKRTSVRQRLALLATAVLGLLFFIQMPTLHSTPKQAIPRASESSTGAKRDYLSRPKVSHYWGQYSPFFSLEKQSEISTAVPPTCQIVFAQVLARHGARYPTSSKREKYVELIDTIHKQAKSYEGDYAVLKDYKIQLGADDLTRFGEQEMFESGKDFYARYMHLARDNVPFVRSSGSSRVVASGEFFNKGFQAAKGRDRESNKTQQSPIINTVIPEGEEFNNTLDAGSCKSFTSDPKDVAQDAFLKVFAPQILKKITAGLPGVELENKHVPLLMDLCPFETVAQNSTGSLSPLCRLFTLSDWQAYDYYNTLDKFYGYGKGNPLGPTQGVGFVNEVIARMTHSPVKDHTSVNQTLDSDPATFSLDATLYADFSHDNTITSIYYALGLYNDTASLPTNQSQSVGKSHGYSASWTVPFSSRAYIEMMQCGNHSTSEPLVRILVNDRVVPLSGCNADALGRCKRDDWIQSLEFARSGGEWGSC</sequence>
<dbReference type="InterPro" id="IPR029033">
    <property type="entry name" value="His_PPase_superfam"/>
</dbReference>
<feature type="disulfide bond" evidence="19">
    <location>
        <begin position="477"/>
        <end position="485"/>
    </location>
</feature>
<dbReference type="Gene3D" id="3.40.50.1240">
    <property type="entry name" value="Phosphoglycerate mutase-like"/>
    <property type="match status" value="1"/>
</dbReference>
<evidence type="ECO:0000256" key="7">
    <source>
        <dbReference type="ARBA" id="ARBA00023157"/>
    </source>
</evidence>
<dbReference type="CDD" id="cd07061">
    <property type="entry name" value="HP_HAP_like"/>
    <property type="match status" value="1"/>
</dbReference>
<comment type="catalytic activity">
    <reaction evidence="13">
        <text>1D-myo-inositol 1,2,6-trisphosphate + H2O = 1D-myo-inositol 1,2-bisphosphate + phosphate</text>
        <dbReference type="Rhea" id="RHEA:77131"/>
        <dbReference type="ChEBI" id="CHEBI:15377"/>
        <dbReference type="ChEBI" id="CHEBI:43474"/>
        <dbReference type="ChEBI" id="CHEBI:195537"/>
        <dbReference type="ChEBI" id="CHEBI:195539"/>
    </reaction>
    <physiologicalReaction direction="left-to-right" evidence="13">
        <dbReference type="Rhea" id="RHEA:77132"/>
    </physiologicalReaction>
</comment>
<dbReference type="InterPro" id="IPR000560">
    <property type="entry name" value="His_Pase_clade-2"/>
</dbReference>
<dbReference type="PROSITE" id="PS00778">
    <property type="entry name" value="HIS_ACID_PHOSPHAT_2"/>
    <property type="match status" value="1"/>
</dbReference>
<evidence type="ECO:0000256" key="2">
    <source>
        <dbReference type="ARBA" id="ARBA00005375"/>
    </source>
</evidence>
<feature type="disulfide bond" evidence="19">
    <location>
        <begin position="304"/>
        <end position="321"/>
    </location>
</feature>
<dbReference type="OrthoDB" id="6509975at2759"/>
<gene>
    <name evidence="21" type="primary">phyA</name>
    <name evidence="21" type="ORF">PISL3812_07138</name>
</gene>
<dbReference type="GO" id="GO:0005576">
    <property type="term" value="C:extracellular region"/>
    <property type="evidence" value="ECO:0007669"/>
    <property type="project" value="UniProtKB-SubCell"/>
</dbReference>
<dbReference type="PANTHER" id="PTHR20963:SF24">
    <property type="entry name" value="3-PHYTASE B"/>
    <property type="match status" value="1"/>
</dbReference>
<keyword evidence="20" id="KW-1133">Transmembrane helix</keyword>
<evidence type="ECO:0000256" key="16">
    <source>
        <dbReference type="ARBA" id="ARBA00044106"/>
    </source>
</evidence>
<evidence type="ECO:0000256" key="17">
    <source>
        <dbReference type="ARBA" id="ARBA00044262"/>
    </source>
</evidence>
<keyword evidence="20" id="KW-0472">Membrane</keyword>
<dbReference type="PIRSF" id="PIRSF000894">
    <property type="entry name" value="Acid_phosphatase"/>
    <property type="match status" value="1"/>
</dbReference>
<evidence type="ECO:0000256" key="15">
    <source>
        <dbReference type="ARBA" id="ARBA00043788"/>
    </source>
</evidence>
<name>A0A0U1M3F0_TALIS</name>